<dbReference type="HOGENOM" id="CLU_1802635_0_0_6"/>
<dbReference type="eggNOG" id="COG3312">
    <property type="taxonomic scope" value="Bacteria"/>
</dbReference>
<name>B3PIT4_CELJU</name>
<evidence type="ECO:0000256" key="5">
    <source>
        <dbReference type="ARBA" id="ARBA00023136"/>
    </source>
</evidence>
<dbReference type="STRING" id="498211.CJA_3816"/>
<evidence type="ECO:0000256" key="2">
    <source>
        <dbReference type="ARBA" id="ARBA00022475"/>
    </source>
</evidence>
<evidence type="ECO:0000256" key="4">
    <source>
        <dbReference type="ARBA" id="ARBA00022989"/>
    </source>
</evidence>
<keyword evidence="3 6" id="KW-0812">Transmembrane</keyword>
<evidence type="ECO:0000256" key="3">
    <source>
        <dbReference type="ARBA" id="ARBA00022692"/>
    </source>
</evidence>
<dbReference type="Pfam" id="PF03899">
    <property type="entry name" value="ATP-synt_I"/>
    <property type="match status" value="1"/>
</dbReference>
<reference evidence="7 8" key="1">
    <citation type="journal article" date="2008" name="J. Bacteriol.">
        <title>Insights into plant cell wall degradation from the genome sequence of the soil bacterium Cellvibrio japonicus.</title>
        <authorList>
            <person name="Deboy R.T."/>
            <person name="Mongodin E.F."/>
            <person name="Fouts D.E."/>
            <person name="Tailford L.E."/>
            <person name="Khouri H."/>
            <person name="Emerson J.B."/>
            <person name="Mohamoud Y."/>
            <person name="Watkins K."/>
            <person name="Henrissat B."/>
            <person name="Gilbert H.J."/>
            <person name="Nelson K.E."/>
        </authorList>
    </citation>
    <scope>NUCLEOTIDE SEQUENCE [LARGE SCALE GENOMIC DNA]</scope>
    <source>
        <strain evidence="7 8">Ueda107</strain>
    </source>
</reference>
<evidence type="ECO:0000256" key="1">
    <source>
        <dbReference type="ARBA" id="ARBA00004651"/>
    </source>
</evidence>
<feature type="transmembrane region" description="Helical" evidence="6">
    <location>
        <begin position="104"/>
        <end position="123"/>
    </location>
</feature>
<gene>
    <name evidence="7" type="ordered locus">CJA_3816</name>
</gene>
<keyword evidence="5 6" id="KW-0472">Membrane</keyword>
<keyword evidence="4 6" id="KW-1133">Transmembrane helix</keyword>
<evidence type="ECO:0000313" key="8">
    <source>
        <dbReference type="Proteomes" id="UP000001036"/>
    </source>
</evidence>
<dbReference type="AlphaFoldDB" id="B3PIT4"/>
<feature type="transmembrane region" description="Helical" evidence="6">
    <location>
        <begin position="38"/>
        <end position="59"/>
    </location>
</feature>
<protein>
    <submittedName>
        <fullName evidence="7">Putative membrane protein</fullName>
    </submittedName>
</protein>
<dbReference type="EMBL" id="CP000934">
    <property type="protein sequence ID" value="ACE83544.1"/>
    <property type="molecule type" value="Genomic_DNA"/>
</dbReference>
<dbReference type="RefSeq" id="WP_012489379.1">
    <property type="nucleotide sequence ID" value="NC_010995.1"/>
</dbReference>
<accession>B3PIT4</accession>
<evidence type="ECO:0000256" key="6">
    <source>
        <dbReference type="SAM" id="Phobius"/>
    </source>
</evidence>
<dbReference type="Proteomes" id="UP000001036">
    <property type="component" value="Chromosome"/>
</dbReference>
<dbReference type="KEGG" id="cja:CJA_3816"/>
<keyword evidence="8" id="KW-1185">Reference proteome</keyword>
<feature type="transmembrane region" description="Helical" evidence="6">
    <location>
        <begin position="12"/>
        <end position="32"/>
    </location>
</feature>
<evidence type="ECO:0000313" key="7">
    <source>
        <dbReference type="EMBL" id="ACE83544.1"/>
    </source>
</evidence>
<sequence>MSRYLDGRAYALRAPALQLLITLLIAAAGALFQHQVAISLLIGGLIGVAANTWLALVVFRPALGQPPHKMLLAFYLGQASKWLVSLILLALAFSRIDWLREPTYAALMLLAYVMTQLVAWLIAYKGGPVNAATGIPSGNGNRR</sequence>
<comment type="subcellular location">
    <subcellularLocation>
        <location evidence="1">Cell membrane</location>
        <topology evidence="1">Multi-pass membrane protein</topology>
    </subcellularLocation>
</comment>
<dbReference type="GO" id="GO:0005886">
    <property type="term" value="C:plasma membrane"/>
    <property type="evidence" value="ECO:0007669"/>
    <property type="project" value="UniProtKB-SubCell"/>
</dbReference>
<organism evidence="7 8">
    <name type="scientific">Cellvibrio japonicus (strain Ueda107)</name>
    <name type="common">Pseudomonas fluorescens subsp. cellulosa</name>
    <dbReference type="NCBI Taxonomy" id="498211"/>
    <lineage>
        <taxon>Bacteria</taxon>
        <taxon>Pseudomonadati</taxon>
        <taxon>Pseudomonadota</taxon>
        <taxon>Gammaproteobacteria</taxon>
        <taxon>Cellvibrionales</taxon>
        <taxon>Cellvibrionaceae</taxon>
        <taxon>Cellvibrio</taxon>
    </lineage>
</organism>
<dbReference type="OrthoDB" id="5702716at2"/>
<proteinExistence type="predicted"/>
<keyword evidence="2" id="KW-1003">Cell membrane</keyword>
<feature type="transmembrane region" description="Helical" evidence="6">
    <location>
        <begin position="71"/>
        <end position="92"/>
    </location>
</feature>
<dbReference type="InterPro" id="IPR005598">
    <property type="entry name" value="ATP_synth_I"/>
</dbReference>